<evidence type="ECO:0000256" key="1">
    <source>
        <dbReference type="ARBA" id="ARBA00022737"/>
    </source>
</evidence>
<dbReference type="PROSITE" id="PS50088">
    <property type="entry name" value="ANK_REPEAT"/>
    <property type="match status" value="4"/>
</dbReference>
<keyword evidence="1" id="KW-0677">Repeat</keyword>
<feature type="repeat" description="ANK" evidence="3">
    <location>
        <begin position="174"/>
        <end position="206"/>
    </location>
</feature>
<accession>M6WJ52</accession>
<dbReference type="Pfam" id="PF12796">
    <property type="entry name" value="Ank_2"/>
    <property type="match status" value="2"/>
</dbReference>
<comment type="caution">
    <text evidence="4">The sequence shown here is derived from an EMBL/GenBank/DDBJ whole genome shotgun (WGS) entry which is preliminary data.</text>
</comment>
<proteinExistence type="predicted"/>
<dbReference type="PRINTS" id="PR01415">
    <property type="entry name" value="ANKYRIN"/>
</dbReference>
<keyword evidence="2 3" id="KW-0040">ANK repeat</keyword>
<feature type="repeat" description="ANK" evidence="3">
    <location>
        <begin position="75"/>
        <end position="107"/>
    </location>
</feature>
<dbReference type="SUPFAM" id="SSF48403">
    <property type="entry name" value="Ankyrin repeat"/>
    <property type="match status" value="1"/>
</dbReference>
<dbReference type="Proteomes" id="UP000012159">
    <property type="component" value="Unassembled WGS sequence"/>
</dbReference>
<feature type="repeat" description="ANK" evidence="3">
    <location>
        <begin position="247"/>
        <end position="268"/>
    </location>
</feature>
<dbReference type="PANTHER" id="PTHR24188:SF29">
    <property type="entry name" value="GH09064P"/>
    <property type="match status" value="1"/>
</dbReference>
<feature type="repeat" description="ANK" evidence="3">
    <location>
        <begin position="214"/>
        <end position="246"/>
    </location>
</feature>
<dbReference type="EMBL" id="AKWF02000092">
    <property type="protein sequence ID" value="EMO61788.1"/>
    <property type="molecule type" value="Genomic_DNA"/>
</dbReference>
<dbReference type="Gene3D" id="1.25.40.20">
    <property type="entry name" value="Ankyrin repeat-containing domain"/>
    <property type="match status" value="3"/>
</dbReference>
<organism evidence="4 5">
    <name type="scientific">Leptospira borgpetersenii serovar Pomona str. 200901868</name>
    <dbReference type="NCBI Taxonomy" id="1192866"/>
    <lineage>
        <taxon>Bacteria</taxon>
        <taxon>Pseudomonadati</taxon>
        <taxon>Spirochaetota</taxon>
        <taxon>Spirochaetia</taxon>
        <taxon>Leptospirales</taxon>
        <taxon>Leptospiraceae</taxon>
        <taxon>Leptospira</taxon>
    </lineage>
</organism>
<reference evidence="4 5" key="1">
    <citation type="submission" date="2013-01" db="EMBL/GenBank/DDBJ databases">
        <authorList>
            <person name="Harkins D.M."/>
            <person name="Durkin A.S."/>
            <person name="Brinkac L.M."/>
            <person name="Haft D.H."/>
            <person name="Selengut J.D."/>
            <person name="Sanka R."/>
            <person name="DePew J."/>
            <person name="Purushe J."/>
            <person name="Picardeau M."/>
            <person name="Werts C."/>
            <person name="Goarant C."/>
            <person name="Vinetz J.M."/>
            <person name="Sutton G.G."/>
            <person name="Nierman W.C."/>
            <person name="Fouts D.E."/>
        </authorList>
    </citation>
    <scope>NUCLEOTIDE SEQUENCE [LARGE SCALE GENOMIC DNA]</scope>
    <source>
        <strain evidence="4 5">200901868</strain>
    </source>
</reference>
<evidence type="ECO:0000256" key="2">
    <source>
        <dbReference type="ARBA" id="ARBA00023043"/>
    </source>
</evidence>
<dbReference type="SMART" id="SM00248">
    <property type="entry name" value="ANK"/>
    <property type="match status" value="5"/>
</dbReference>
<evidence type="ECO:0000313" key="5">
    <source>
        <dbReference type="Proteomes" id="UP000012159"/>
    </source>
</evidence>
<name>M6WJ52_LEPBO</name>
<dbReference type="PANTHER" id="PTHR24188">
    <property type="entry name" value="ANKYRIN REPEAT PROTEIN"/>
    <property type="match status" value="1"/>
</dbReference>
<dbReference type="AlphaFoldDB" id="M6WJ52"/>
<dbReference type="PROSITE" id="PS50297">
    <property type="entry name" value="ANK_REP_REGION"/>
    <property type="match status" value="4"/>
</dbReference>
<sequence>MNPTRLFILLLIIPWYSAFSAPIHELLKASAKGNIKKIESILKSAKVDINGYDKDLDPYIGNEGEPVGPPTTEGYGFTALHWAVYKGHFEAVQYLVEHGANVNAEKPDEDVMTPIFYTGGNEKIIRYLISQKADVFKKDYLGCTLLYRSASVGRLDLLKMYIDLKLDVNEPSNSSETPLHKASYRGYDKIVKLLLENGAKVNPLTKKLSNLSSGGDTPLHYAVLSGKLSTAKILLEHGADKTIKDGDGKTPLDIAKKKGDKELIELLK</sequence>
<evidence type="ECO:0000256" key="3">
    <source>
        <dbReference type="PROSITE-ProRule" id="PRU00023"/>
    </source>
</evidence>
<gene>
    <name evidence="4" type="ORF">LEP1GSC133_4502</name>
</gene>
<dbReference type="InterPro" id="IPR002110">
    <property type="entry name" value="Ankyrin_rpt"/>
</dbReference>
<protein>
    <submittedName>
        <fullName evidence="4">Ankyrin repeat protein</fullName>
    </submittedName>
</protein>
<dbReference type="InterPro" id="IPR036770">
    <property type="entry name" value="Ankyrin_rpt-contain_sf"/>
</dbReference>
<dbReference type="STRING" id="1192866.LEP1GSC133_4502"/>
<evidence type="ECO:0000313" key="4">
    <source>
        <dbReference type="EMBL" id="EMO61788.1"/>
    </source>
</evidence>